<dbReference type="Proteomes" id="UP000007484">
    <property type="component" value="Chromosome"/>
</dbReference>
<evidence type="ECO:0000313" key="3">
    <source>
        <dbReference type="Proteomes" id="UP000007484"/>
    </source>
</evidence>
<gene>
    <name evidence="2" type="ordered locus">MSU_0540</name>
</gene>
<organism evidence="2 3">
    <name type="scientific">Mycoplasma suis (strain Illinois)</name>
    <dbReference type="NCBI Taxonomy" id="768700"/>
    <lineage>
        <taxon>Bacteria</taxon>
        <taxon>Bacillati</taxon>
        <taxon>Mycoplasmatota</taxon>
        <taxon>Mollicutes</taxon>
        <taxon>Mycoplasmataceae</taxon>
        <taxon>Mycoplasma</taxon>
    </lineage>
</organism>
<evidence type="ECO:0000313" key="2">
    <source>
        <dbReference type="EMBL" id="ADX98073.1"/>
    </source>
</evidence>
<keyword evidence="1" id="KW-0472">Membrane</keyword>
<feature type="transmembrane region" description="Helical" evidence="1">
    <location>
        <begin position="6"/>
        <end position="25"/>
    </location>
</feature>
<dbReference type="EMBL" id="CP002525">
    <property type="protein sequence ID" value="ADX98073.1"/>
    <property type="molecule type" value="Genomic_DNA"/>
</dbReference>
<protein>
    <submittedName>
        <fullName evidence="2">Uncharacterized protein</fullName>
    </submittedName>
</protein>
<name>F0QRF3_MYCSL</name>
<dbReference type="HOGENOM" id="CLU_1287697_0_0_14"/>
<dbReference type="AlphaFoldDB" id="F0QRF3"/>
<sequence length="211" mass="25360">MSWEAYAAFPLGSIFVLVSFLYYWFNFRNFKLKKLLEFKREIFQLKRDCHFLKQKKVVHDNNVDLFLEELKNSESKANPNKKTISLESINDFYRKQKKYKELKRREEFFSSCKDRALELISDLDIYIMKYLGSSLKIVEKQKRKQNKKLGKKVDKKVVKTIKSTWEKELEDIKISCEDLRDNVHLLTHSFSSFEEQCRKKLLSAKVVYSQK</sequence>
<evidence type="ECO:0000256" key="1">
    <source>
        <dbReference type="SAM" id="Phobius"/>
    </source>
</evidence>
<keyword evidence="3" id="KW-1185">Reference proteome</keyword>
<dbReference type="STRING" id="768700.MSU_0540"/>
<keyword evidence="1" id="KW-1133">Transmembrane helix</keyword>
<reference evidence="2 3" key="1">
    <citation type="journal article" date="2011" name="J. Bacteriol.">
        <title>Complete genome sequences of two hemotropic Mycoplasmas, Mycoplasma haemofelis strain Ohio2 and Mycoplasma suis strain Illinois.</title>
        <authorList>
            <person name="Messick J.B."/>
            <person name="Santos A.P."/>
            <person name="Guimaraes A.M."/>
        </authorList>
    </citation>
    <scope>NUCLEOTIDE SEQUENCE [LARGE SCALE GENOMIC DNA]</scope>
    <source>
        <strain evidence="2 3">Illinois</strain>
    </source>
</reference>
<dbReference type="RefSeq" id="WP_013609174.1">
    <property type="nucleotide sequence ID" value="NC_015155.1"/>
</dbReference>
<proteinExistence type="predicted"/>
<accession>F0QRF3</accession>
<keyword evidence="1" id="KW-0812">Transmembrane</keyword>
<dbReference type="KEGG" id="mss:MSU_0540"/>